<proteinExistence type="predicted"/>
<keyword evidence="1" id="KW-0732">Signal</keyword>
<dbReference type="PANTHER" id="PTHR42834:SF1">
    <property type="entry name" value="ENDONUCLEASE_EXONUCLEASE_PHOSPHATASE FAMILY PROTEIN (AFU_ORTHOLOGUE AFUA_3G09210)"/>
    <property type="match status" value="1"/>
</dbReference>
<dbReference type="STRING" id="29495.EA26_19880"/>
<evidence type="ECO:0000313" key="3">
    <source>
        <dbReference type="Proteomes" id="UP000029994"/>
    </source>
</evidence>
<dbReference type="PANTHER" id="PTHR42834">
    <property type="entry name" value="ENDONUCLEASE/EXONUCLEASE/PHOSPHATASE FAMILY PROTEIN (AFU_ORTHOLOGUE AFUA_3G09210)"/>
    <property type="match status" value="1"/>
</dbReference>
<evidence type="ECO:0008006" key="4">
    <source>
        <dbReference type="Google" id="ProtNLM"/>
    </source>
</evidence>
<reference evidence="2 3" key="1">
    <citation type="submission" date="2014-04" db="EMBL/GenBank/DDBJ databases">
        <title>Genome sequencing of Vibrio navarrensis strains.</title>
        <authorList>
            <person name="Gladney L.M."/>
            <person name="Katz L.S."/>
            <person name="Marino-Ramirez L."/>
            <person name="Jordan I.K."/>
        </authorList>
    </citation>
    <scope>NUCLEOTIDE SEQUENCE [LARGE SCALE GENOMIC DNA]</scope>
    <source>
        <strain evidence="2 3">ATCC 51183</strain>
    </source>
</reference>
<dbReference type="SUPFAM" id="SSF56219">
    <property type="entry name" value="DNase I-like"/>
    <property type="match status" value="1"/>
</dbReference>
<evidence type="ECO:0000313" key="2">
    <source>
        <dbReference type="EMBL" id="KGK09458.1"/>
    </source>
</evidence>
<dbReference type="EMBL" id="JMCG01000002">
    <property type="protein sequence ID" value="KGK09458.1"/>
    <property type="molecule type" value="Genomic_DNA"/>
</dbReference>
<organism evidence="2 3">
    <name type="scientific">Vibrio navarrensis</name>
    <dbReference type="NCBI Taxonomy" id="29495"/>
    <lineage>
        <taxon>Bacteria</taxon>
        <taxon>Pseudomonadati</taxon>
        <taxon>Pseudomonadota</taxon>
        <taxon>Gammaproteobacteria</taxon>
        <taxon>Vibrionales</taxon>
        <taxon>Vibrionaceae</taxon>
        <taxon>Vibrio</taxon>
    </lineage>
</organism>
<dbReference type="InterPro" id="IPR036691">
    <property type="entry name" value="Endo/exonu/phosph_ase_sf"/>
</dbReference>
<protein>
    <recommendedName>
        <fullName evidence="4">Nuclease</fullName>
    </recommendedName>
</protein>
<name>A0A099LMR4_9VIBR</name>
<dbReference type="Proteomes" id="UP000029994">
    <property type="component" value="Unassembled WGS sequence"/>
</dbReference>
<evidence type="ECO:0000256" key="1">
    <source>
        <dbReference type="SAM" id="SignalP"/>
    </source>
</evidence>
<keyword evidence="3" id="KW-1185">Reference proteome</keyword>
<dbReference type="InterPro" id="IPR047971">
    <property type="entry name" value="ExeM-like"/>
</dbReference>
<dbReference type="eggNOG" id="COG2374">
    <property type="taxonomic scope" value="Bacteria"/>
</dbReference>
<dbReference type="NCBIfam" id="NF033681">
    <property type="entry name" value="ExeM_NucH_DNase"/>
    <property type="match status" value="1"/>
</dbReference>
<comment type="caution">
    <text evidence="2">The sequence shown here is derived from an EMBL/GenBank/DDBJ whole genome shotgun (WGS) entry which is preliminary data.</text>
</comment>
<gene>
    <name evidence="2" type="ORF">EA26_19880</name>
</gene>
<sequence length="1096" mass="119766">MKHKISLLALAVGGSLAAPAFADINDIVIARYLMGMSNNKAIEITNIGDQAHTFEGTALYMDGFSGSGADSFQEINMLNGVTLASGESIVIHHGSLAEAIKSEIPSGVQTKIAGFVFNGDDAVFIAHDIEAKCDAEKTCYIDGNDERDAIRQKTHDIVGEKTVSGNTTGWGFRKTFVRSTGSASQPSPTFIAANWSVSPVDSPAGLGTGLSGEVTPPKPEVGVCDNATLTPTYEIQGDSWHSPMVDVANRQFISDDEYFVQGVVVAATTGLTKGYYIQDKDGDGNPKTSDGLFVPFDGAKTEHVGQTLCFKGKVEESYGRTQLKTTVNKFQVMDSVVTNIAPTPIVVMPELDTENGTLLFRATLERYEGMLVTLPEDMNPELDGKQNMRVSRTFSFEYAPVNRNNMVLAYERPNMHPNQLVPAGSDESKAAMRDNQDRRVYVESDIKAKDGEIPYFPAWNSDPNANSIRINDSVVNMKGVLDYSYDEYRLIVPSSAEFNVTKANFKPNNSARQGAPSLKTNVAADEFVLRLGSKNVLNFFNSPFRGDYNKHGLNRGAESQVEFELQKAKLVEALYGMNADIVGLMEMENNGFGHYGAIKELVDALNEKYTEDRYSQRHTAKYVGNRYTFVAIDANGDKLITSDDTIGSDAITTGLIYRPSKVTLEEVDIIPLPRQEAPAITDADGNVLTNSKGELLGSGRAFQRDSLTGTFLVHNTGKKLTVSVNHLKSKGSACWEDYQNVDSKNAIIDADKQGNCEHFRVAGAVQLGEQLEKRYPKNDRIIMGDLNAYAKEDPMLVLTSNPTGKPLLAARDTWIGNQPQFGPNGAEIKRSFGYVHAVHMMDEKHGRQPSWSYSYNDEVGSLDHMLVSPSLTSRVVDAIDWNINSSEMPLFDYQKRYAGANPGKFHKTDDDYSNPSVTAYRSSDHDPVLMALSYKYAESGVNPVRFVVDSSRVDIPFVVNADAKKGDKAYLVITNGLKSNDKPQIPVVTLQKDGLQTVNFNVVNLPRGEYTLQMHLMREEVAEVATAAEKASDTQAAWSQVPGSSKQLLIQVASKDGIGVGKIAVPSYDGTGGGGSLGGFGLLSLLTFGWLRRRKQ</sequence>
<feature type="chain" id="PRO_5001958209" description="Nuclease" evidence="1">
    <location>
        <begin position="23"/>
        <end position="1096"/>
    </location>
</feature>
<dbReference type="CDD" id="cd04486">
    <property type="entry name" value="YhcR_OBF_like"/>
    <property type="match status" value="1"/>
</dbReference>
<dbReference type="RefSeq" id="WP_039431190.1">
    <property type="nucleotide sequence ID" value="NZ_CP061845.1"/>
</dbReference>
<dbReference type="GeneID" id="43685339"/>
<dbReference type="Gene3D" id="3.60.10.10">
    <property type="entry name" value="Endonuclease/exonuclease/phosphatase"/>
    <property type="match status" value="1"/>
</dbReference>
<accession>A0A099LMR4</accession>
<feature type="signal peptide" evidence="1">
    <location>
        <begin position="1"/>
        <end position="22"/>
    </location>
</feature>
<dbReference type="AlphaFoldDB" id="A0A099LMR4"/>